<dbReference type="EMBL" id="LNYU01000085">
    <property type="protein sequence ID" value="KTD55867.1"/>
    <property type="molecule type" value="Genomic_DNA"/>
</dbReference>
<organism evidence="1 2">
    <name type="scientific">Legionella santicrucis</name>
    <dbReference type="NCBI Taxonomy" id="45074"/>
    <lineage>
        <taxon>Bacteria</taxon>
        <taxon>Pseudomonadati</taxon>
        <taxon>Pseudomonadota</taxon>
        <taxon>Gammaproteobacteria</taxon>
        <taxon>Legionellales</taxon>
        <taxon>Legionellaceae</taxon>
        <taxon>Legionella</taxon>
    </lineage>
</organism>
<protein>
    <submittedName>
        <fullName evidence="1">Uncharacterized protein</fullName>
    </submittedName>
</protein>
<evidence type="ECO:0000313" key="2">
    <source>
        <dbReference type="Proteomes" id="UP000054703"/>
    </source>
</evidence>
<accession>A0A0W0YGA3</accession>
<sequence>MKATYQDHLKSKFKPTFFGLFETQYDSLLKNVYAYIYDKPIWSPPAITCKGPVSGGCRNITLAEIQGQFEMYGYNPKLQAKALARVEKYVTDFEAATVLKPTREETERLLAVRDYFRDHIKKATIDSAHEGSLYTPR</sequence>
<dbReference type="RefSeq" id="WP_058515341.1">
    <property type="nucleotide sequence ID" value="NZ_CAAAIH010000038.1"/>
</dbReference>
<dbReference type="AlphaFoldDB" id="A0A0W0YGA3"/>
<proteinExistence type="predicted"/>
<comment type="caution">
    <text evidence="1">The sequence shown here is derived from an EMBL/GenBank/DDBJ whole genome shotgun (WGS) entry which is preliminary data.</text>
</comment>
<dbReference type="PATRIC" id="fig|45074.5.peg.3669"/>
<name>A0A0W0YGA3_9GAMM</name>
<gene>
    <name evidence="1" type="ORF">Lsan_3419</name>
</gene>
<evidence type="ECO:0000313" key="1">
    <source>
        <dbReference type="EMBL" id="KTD55867.1"/>
    </source>
</evidence>
<dbReference type="Proteomes" id="UP000054703">
    <property type="component" value="Unassembled WGS sequence"/>
</dbReference>
<keyword evidence="2" id="KW-1185">Reference proteome</keyword>
<dbReference type="OrthoDB" id="5654070at2"/>
<reference evidence="1 2" key="1">
    <citation type="submission" date="2015-11" db="EMBL/GenBank/DDBJ databases">
        <title>Genomic analysis of 38 Legionella species identifies large and diverse effector repertoires.</title>
        <authorList>
            <person name="Burstein D."/>
            <person name="Amaro F."/>
            <person name="Zusman T."/>
            <person name="Lifshitz Z."/>
            <person name="Cohen O."/>
            <person name="Gilbert J.A."/>
            <person name="Pupko T."/>
            <person name="Shuman H.A."/>
            <person name="Segal G."/>
        </authorList>
    </citation>
    <scope>NUCLEOTIDE SEQUENCE [LARGE SCALE GENOMIC DNA]</scope>
    <source>
        <strain evidence="1 2">SC-63-C7</strain>
    </source>
</reference>